<protein>
    <submittedName>
        <fullName evidence="1">Uncharacterized protein</fullName>
    </submittedName>
</protein>
<organism evidence="1 2">
    <name type="scientific">Xenorhabdus cabanillasii JM26</name>
    <dbReference type="NCBI Taxonomy" id="1427517"/>
    <lineage>
        <taxon>Bacteria</taxon>
        <taxon>Pseudomonadati</taxon>
        <taxon>Pseudomonadota</taxon>
        <taxon>Gammaproteobacteria</taxon>
        <taxon>Enterobacterales</taxon>
        <taxon>Morganellaceae</taxon>
        <taxon>Xenorhabdus</taxon>
    </lineage>
</organism>
<sequence>MLKCQLELLRFLEGPLARVVFTLLYIVLEDYSGILISHNHLS</sequence>
<reference evidence="1 2" key="1">
    <citation type="submission" date="2013-11" db="EMBL/GenBank/DDBJ databases">
        <title>Draft genome sequence and annotation of the entomopathogenic bacterium, Xenorhabdus cabanillasi strain JM26.</title>
        <authorList>
            <person name="Gualtieri M."/>
            <person name="Ogier J.C."/>
            <person name="Pages S."/>
            <person name="Givaudan A."/>
            <person name="Gaudriault S."/>
        </authorList>
    </citation>
    <scope>NUCLEOTIDE SEQUENCE [LARGE SCALE GENOMIC DNA]</scope>
    <source>
        <strain evidence="1 2">JM26</strain>
    </source>
</reference>
<dbReference type="Proteomes" id="UP000019197">
    <property type="component" value="Unassembled WGS sequence"/>
</dbReference>
<dbReference type="AlphaFoldDB" id="W1JAP8"/>
<dbReference type="EMBL" id="CBXE010000361">
    <property type="protein sequence ID" value="CDL86580.1"/>
    <property type="molecule type" value="Genomic_DNA"/>
</dbReference>
<comment type="caution">
    <text evidence="1">The sequence shown here is derived from an EMBL/GenBank/DDBJ whole genome shotgun (WGS) entry which is preliminary data.</text>
</comment>
<accession>W1JAP8</accession>
<gene>
    <name evidence="1" type="ORF">XCR1_4230009</name>
</gene>
<proteinExistence type="predicted"/>
<name>W1JAP8_9GAMM</name>
<evidence type="ECO:0000313" key="2">
    <source>
        <dbReference type="Proteomes" id="UP000019197"/>
    </source>
</evidence>
<evidence type="ECO:0000313" key="1">
    <source>
        <dbReference type="EMBL" id="CDL86580.1"/>
    </source>
</evidence>